<keyword evidence="1" id="KW-1133">Transmembrane helix</keyword>
<feature type="transmembrane region" description="Helical" evidence="1">
    <location>
        <begin position="6"/>
        <end position="25"/>
    </location>
</feature>
<dbReference type="HOGENOM" id="CLU_3280478_0_0_1"/>
<keyword evidence="1" id="KW-0472">Membrane</keyword>
<evidence type="ECO:0000313" key="2">
    <source>
        <dbReference type="EnsemblPlants" id="KQL06062"/>
    </source>
</evidence>
<evidence type="ECO:0000313" key="3">
    <source>
        <dbReference type="Proteomes" id="UP000004995"/>
    </source>
</evidence>
<dbReference type="InParanoid" id="K3XTR4"/>
<accession>K3XTR4</accession>
<dbReference type="AlphaFoldDB" id="K3XTR4"/>
<dbReference type="Gramene" id="KQL06062">
    <property type="protein sequence ID" value="KQL06062"/>
    <property type="gene ID" value="SETIT_005321mg"/>
</dbReference>
<organism evidence="2 3">
    <name type="scientific">Setaria italica</name>
    <name type="common">Foxtail millet</name>
    <name type="synonym">Panicum italicum</name>
    <dbReference type="NCBI Taxonomy" id="4555"/>
    <lineage>
        <taxon>Eukaryota</taxon>
        <taxon>Viridiplantae</taxon>
        <taxon>Streptophyta</taxon>
        <taxon>Embryophyta</taxon>
        <taxon>Tracheophyta</taxon>
        <taxon>Spermatophyta</taxon>
        <taxon>Magnoliopsida</taxon>
        <taxon>Liliopsida</taxon>
        <taxon>Poales</taxon>
        <taxon>Poaceae</taxon>
        <taxon>PACMAD clade</taxon>
        <taxon>Panicoideae</taxon>
        <taxon>Panicodae</taxon>
        <taxon>Paniceae</taxon>
        <taxon>Cenchrinae</taxon>
        <taxon>Setaria</taxon>
    </lineage>
</organism>
<sequence length="41" mass="4686">MHVSGLLPYFLLIGIKQKILLYVFLELSLIGVVRTNPTAWK</sequence>
<dbReference type="EnsemblPlants" id="KQL06062">
    <property type="protein sequence ID" value="KQL06062"/>
    <property type="gene ID" value="SETIT_005321mg"/>
</dbReference>
<keyword evidence="1" id="KW-0812">Transmembrane</keyword>
<keyword evidence="3" id="KW-1185">Reference proteome</keyword>
<dbReference type="Proteomes" id="UP000004995">
    <property type="component" value="Unassembled WGS sequence"/>
</dbReference>
<reference evidence="3" key="1">
    <citation type="journal article" date="2012" name="Nat. Biotechnol.">
        <title>Reference genome sequence of the model plant Setaria.</title>
        <authorList>
            <person name="Bennetzen J.L."/>
            <person name="Schmutz J."/>
            <person name="Wang H."/>
            <person name="Percifield R."/>
            <person name="Hawkins J."/>
            <person name="Pontaroli A.C."/>
            <person name="Estep M."/>
            <person name="Feng L."/>
            <person name="Vaughn J.N."/>
            <person name="Grimwood J."/>
            <person name="Jenkins J."/>
            <person name="Barry K."/>
            <person name="Lindquist E."/>
            <person name="Hellsten U."/>
            <person name="Deshpande S."/>
            <person name="Wang X."/>
            <person name="Wu X."/>
            <person name="Mitros T."/>
            <person name="Triplett J."/>
            <person name="Yang X."/>
            <person name="Ye C.Y."/>
            <person name="Mauro-Herrera M."/>
            <person name="Wang L."/>
            <person name="Li P."/>
            <person name="Sharma M."/>
            <person name="Sharma R."/>
            <person name="Ronald P.C."/>
            <person name="Panaud O."/>
            <person name="Kellogg E.A."/>
            <person name="Brutnell T.P."/>
            <person name="Doust A.N."/>
            <person name="Tuskan G.A."/>
            <person name="Rokhsar D."/>
            <person name="Devos K.M."/>
        </authorList>
    </citation>
    <scope>NUCLEOTIDE SEQUENCE [LARGE SCALE GENOMIC DNA]</scope>
    <source>
        <strain evidence="3">cv. Yugu1</strain>
    </source>
</reference>
<dbReference type="EMBL" id="AGNK02003219">
    <property type="status" value="NOT_ANNOTATED_CDS"/>
    <property type="molecule type" value="Genomic_DNA"/>
</dbReference>
<name>K3XTR4_SETIT</name>
<reference evidence="2" key="2">
    <citation type="submission" date="2018-08" db="UniProtKB">
        <authorList>
            <consortium name="EnsemblPlants"/>
        </authorList>
    </citation>
    <scope>IDENTIFICATION</scope>
    <source>
        <strain evidence="2">Yugu1</strain>
    </source>
</reference>
<proteinExistence type="predicted"/>
<evidence type="ECO:0000256" key="1">
    <source>
        <dbReference type="SAM" id="Phobius"/>
    </source>
</evidence>
<protein>
    <submittedName>
        <fullName evidence="2">Uncharacterized protein</fullName>
    </submittedName>
</protein>